<protein>
    <submittedName>
        <fullName evidence="2">Uncharacterized protein</fullName>
    </submittedName>
</protein>
<accession>A0A7G9YD02</accession>
<feature type="transmembrane region" description="Helical" evidence="1">
    <location>
        <begin position="80"/>
        <end position="103"/>
    </location>
</feature>
<feature type="transmembrane region" description="Helical" evidence="1">
    <location>
        <begin position="21"/>
        <end position="42"/>
    </location>
</feature>
<feature type="transmembrane region" description="Helical" evidence="1">
    <location>
        <begin position="54"/>
        <end position="74"/>
    </location>
</feature>
<evidence type="ECO:0000313" key="2">
    <source>
        <dbReference type="EMBL" id="QNO45886.1"/>
    </source>
</evidence>
<dbReference type="AlphaFoldDB" id="A0A7G9YD02"/>
<evidence type="ECO:0000256" key="1">
    <source>
        <dbReference type="SAM" id="Phobius"/>
    </source>
</evidence>
<keyword evidence="1" id="KW-0472">Membrane</keyword>
<dbReference type="Pfam" id="PF19540">
    <property type="entry name" value="DUF6064"/>
    <property type="match status" value="1"/>
</dbReference>
<dbReference type="InterPro" id="IPR045708">
    <property type="entry name" value="DUF6064"/>
</dbReference>
<feature type="transmembrane region" description="Helical" evidence="1">
    <location>
        <begin position="173"/>
        <end position="192"/>
    </location>
</feature>
<keyword evidence="1" id="KW-1133">Transmembrane helix</keyword>
<feature type="transmembrane region" description="Helical" evidence="1">
    <location>
        <begin position="198"/>
        <end position="215"/>
    </location>
</feature>
<keyword evidence="1" id="KW-0812">Transmembrane</keyword>
<sequence>MTEAPMVQQFWVAMDWYNTEFFPYSIIIPIIFTIGILGLVFYCFKKPDIRRSTYLKAFVALIYFVFGLTLLVALKPINYRLGLGMALGNWFISFLFFAEAFWWKKITFQLHQQKDLRYLSILLMFTGIFLYTIVELMTGHSWPEMVLFGAGCPTTIFLNGLLISSLSRITNKWVLGIVFTYSVFVGGNWAWGGIAVDWLFFGSGIIGWAMLIRYWDRKE</sequence>
<gene>
    <name evidence="2" type="ORF">LAAKCKNM_00006</name>
</gene>
<feature type="transmembrane region" description="Helical" evidence="1">
    <location>
        <begin position="115"/>
        <end position="134"/>
    </location>
</feature>
<organism evidence="2">
    <name type="scientific">Candidatus Methanogaster sp. ANME-2c ERB4</name>
    <dbReference type="NCBI Taxonomy" id="2759911"/>
    <lineage>
        <taxon>Archaea</taxon>
        <taxon>Methanobacteriati</taxon>
        <taxon>Methanobacteriota</taxon>
        <taxon>Stenosarchaea group</taxon>
        <taxon>Methanomicrobia</taxon>
        <taxon>Methanosarcinales</taxon>
        <taxon>ANME-2 cluster</taxon>
        <taxon>Candidatus Methanogasteraceae</taxon>
        <taxon>Candidatus Methanogaster</taxon>
    </lineage>
</organism>
<feature type="transmembrane region" description="Helical" evidence="1">
    <location>
        <begin position="146"/>
        <end position="166"/>
    </location>
</feature>
<reference evidence="2" key="1">
    <citation type="submission" date="2020-06" db="EMBL/GenBank/DDBJ databases">
        <title>Unique genomic features of the anaerobic methanotrophic archaea.</title>
        <authorList>
            <person name="Chadwick G.L."/>
            <person name="Skennerton C.T."/>
            <person name="Laso-Perez R."/>
            <person name="Leu A.O."/>
            <person name="Speth D.R."/>
            <person name="Yu H."/>
            <person name="Morgan-Lang C."/>
            <person name="Hatzenpichler R."/>
            <person name="Goudeau D."/>
            <person name="Malmstrom R."/>
            <person name="Brazelton W.J."/>
            <person name="Woyke T."/>
            <person name="Hallam S.J."/>
            <person name="Tyson G.W."/>
            <person name="Wegener G."/>
            <person name="Boetius A."/>
            <person name="Orphan V."/>
        </authorList>
    </citation>
    <scope>NUCLEOTIDE SEQUENCE</scope>
</reference>
<name>A0A7G9YD02_9EURY</name>
<proteinExistence type="predicted"/>
<dbReference type="EMBL" id="MT631160">
    <property type="protein sequence ID" value="QNO45886.1"/>
    <property type="molecule type" value="Genomic_DNA"/>
</dbReference>